<dbReference type="PANTHER" id="PTHR43024">
    <property type="entry name" value="UDP-N-ACETYLMURAMOYL-TRIPEPTIDE--D-ALANYL-D-ALANINE LIGASE"/>
    <property type="match status" value="1"/>
</dbReference>
<dbReference type="AlphaFoldDB" id="Q67Q51"/>
<dbReference type="Pfam" id="PF01225">
    <property type="entry name" value="Mur_ligase"/>
    <property type="match status" value="1"/>
</dbReference>
<evidence type="ECO:0000259" key="14">
    <source>
        <dbReference type="Pfam" id="PF08245"/>
    </source>
</evidence>
<dbReference type="Gene3D" id="3.40.1390.10">
    <property type="entry name" value="MurE/MurF, N-terminal domain"/>
    <property type="match status" value="1"/>
</dbReference>
<sequence length="521" mass="53261">MTQLFTAAEIAALTGGRLAAGDPNAGVSGIAWDSRLVRPGDCFVALAGERADGHDFAAQAAARGAACVLAARPVPAGDAAVVVCPDPLLGLGRLGLALRSRHPHLRVVGITGSVGKTTTKEMTAAVLAERFRVFRTEGNLNSEVGLPASLAGLTDEHEAAVLEMGMRAPGEIAYLASIARPQVGVVTNVGITHLELLGTQENIALAKSELVRALPPDGVAVLNADDPRVRAMAAATPARVWFYGLTAREAADDAAAAPVATGTAGEAGTPGGRVVGWVTAENARPDGPMAQRFRLVCHLGEADVRLPAPGPHNLLNALAAAAVGLSQGLDLEAVARGLSLFRNAGNRLRLVEAGGVRILDDTYNAAPASVIAALEVMRGFAGPEGRCVAVLGDMYELGALEVEGHRQVGMVAARLTDELVAVGQLGRHIAEGARAALAGAGGGSAGAGFRGGEGPPEGQGPVAGGGTRLREVHHVPDNAGAIAWLKERLRPGDTVLVKGSRGMKMEEIVQALAAHLDRPQP</sequence>
<comment type="similarity">
    <text evidence="10">Belongs to the MurCDEF family. MurF subfamily.</text>
</comment>
<evidence type="ECO:0000256" key="6">
    <source>
        <dbReference type="ARBA" id="ARBA00022960"/>
    </source>
</evidence>
<evidence type="ECO:0000313" key="15">
    <source>
        <dbReference type="EMBL" id="BAD40192.1"/>
    </source>
</evidence>
<keyword evidence="4 10" id="KW-0547">Nucleotide-binding</keyword>
<evidence type="ECO:0000256" key="10">
    <source>
        <dbReference type="HAMAP-Rule" id="MF_02019"/>
    </source>
</evidence>
<dbReference type="EC" id="6.3.2.10" evidence="10"/>
<keyword evidence="8 10" id="KW-0131">Cell cycle</keyword>
<evidence type="ECO:0000256" key="2">
    <source>
        <dbReference type="ARBA" id="ARBA00022598"/>
    </source>
</evidence>
<dbReference type="GO" id="GO:0009252">
    <property type="term" value="P:peptidoglycan biosynthetic process"/>
    <property type="evidence" value="ECO:0007669"/>
    <property type="project" value="UniProtKB-UniRule"/>
</dbReference>
<dbReference type="eggNOG" id="COG0770">
    <property type="taxonomic scope" value="Bacteria"/>
</dbReference>
<keyword evidence="16" id="KW-1185">Reference proteome</keyword>
<dbReference type="GO" id="GO:0008766">
    <property type="term" value="F:UDP-N-acetylmuramoylalanyl-D-glutamyl-2,6-diaminopimelate-D-alanyl-D-alanine ligase activity"/>
    <property type="evidence" value="ECO:0007669"/>
    <property type="project" value="RHEA"/>
</dbReference>
<dbReference type="GO" id="GO:0008360">
    <property type="term" value="P:regulation of cell shape"/>
    <property type="evidence" value="ECO:0007669"/>
    <property type="project" value="UniProtKB-KW"/>
</dbReference>
<dbReference type="InterPro" id="IPR004101">
    <property type="entry name" value="Mur_ligase_C"/>
</dbReference>
<dbReference type="GO" id="GO:0071555">
    <property type="term" value="P:cell wall organization"/>
    <property type="evidence" value="ECO:0007669"/>
    <property type="project" value="UniProtKB-KW"/>
</dbReference>
<dbReference type="Gene3D" id="3.40.1190.10">
    <property type="entry name" value="Mur-like, catalytic domain"/>
    <property type="match status" value="1"/>
</dbReference>
<dbReference type="HAMAP" id="MF_02019">
    <property type="entry name" value="MurF"/>
    <property type="match status" value="1"/>
</dbReference>
<dbReference type="InterPro" id="IPR036615">
    <property type="entry name" value="Mur_ligase_C_dom_sf"/>
</dbReference>
<dbReference type="GO" id="GO:0051301">
    <property type="term" value="P:cell division"/>
    <property type="evidence" value="ECO:0007669"/>
    <property type="project" value="UniProtKB-KW"/>
</dbReference>
<feature type="binding site" evidence="10">
    <location>
        <begin position="112"/>
        <end position="118"/>
    </location>
    <ligand>
        <name>ATP</name>
        <dbReference type="ChEBI" id="CHEBI:30616"/>
    </ligand>
</feature>
<evidence type="ECO:0000259" key="13">
    <source>
        <dbReference type="Pfam" id="PF02875"/>
    </source>
</evidence>
<dbReference type="InterPro" id="IPR005863">
    <property type="entry name" value="UDP-N-AcMur_synth"/>
</dbReference>
<feature type="domain" description="Mur ligase central" evidence="14">
    <location>
        <begin position="110"/>
        <end position="323"/>
    </location>
</feature>
<keyword evidence="6 10" id="KW-0133">Cell shape</keyword>
<evidence type="ECO:0000256" key="3">
    <source>
        <dbReference type="ARBA" id="ARBA00022618"/>
    </source>
</evidence>
<evidence type="ECO:0000256" key="1">
    <source>
        <dbReference type="ARBA" id="ARBA00022490"/>
    </source>
</evidence>
<dbReference type="PANTHER" id="PTHR43024:SF1">
    <property type="entry name" value="UDP-N-ACETYLMURAMOYL-TRIPEPTIDE--D-ALANYL-D-ALANINE LIGASE"/>
    <property type="match status" value="1"/>
</dbReference>
<organism evidence="15 16">
    <name type="scientific">Symbiobacterium thermophilum (strain DSM 24528 / JCM 14929 / IAM 14863 / T)</name>
    <dbReference type="NCBI Taxonomy" id="292459"/>
    <lineage>
        <taxon>Bacteria</taxon>
        <taxon>Bacillati</taxon>
        <taxon>Bacillota</taxon>
        <taxon>Clostridia</taxon>
        <taxon>Eubacteriales</taxon>
        <taxon>Symbiobacteriaceae</taxon>
        <taxon>Symbiobacterium</taxon>
    </lineage>
</organism>
<comment type="function">
    <text evidence="10">Involved in cell wall formation. Catalyzes the final step in the synthesis of UDP-N-acetylmuramoyl-pentapeptide, the precursor of murein.</text>
</comment>
<evidence type="ECO:0000256" key="5">
    <source>
        <dbReference type="ARBA" id="ARBA00022840"/>
    </source>
</evidence>
<evidence type="ECO:0000256" key="9">
    <source>
        <dbReference type="ARBA" id="ARBA00023316"/>
    </source>
</evidence>
<dbReference type="SUPFAM" id="SSF53244">
    <property type="entry name" value="MurD-like peptide ligases, peptide-binding domain"/>
    <property type="match status" value="1"/>
</dbReference>
<accession>Q67Q51</accession>
<reference evidence="15 16" key="1">
    <citation type="journal article" date="2004" name="Nucleic Acids Res.">
        <title>Genome sequence of Symbiobacterium thermophilum, an uncultivable bacterium that depends on microbial commensalism.</title>
        <authorList>
            <person name="Ueda K."/>
            <person name="Yamashita A."/>
            <person name="Ishikawa J."/>
            <person name="Shimada M."/>
            <person name="Watsuji T."/>
            <person name="Morimura K."/>
            <person name="Ikeda H."/>
            <person name="Hattori M."/>
            <person name="Beppu T."/>
        </authorList>
    </citation>
    <scope>NUCLEOTIDE SEQUENCE [LARGE SCALE GENOMIC DNA]</scope>
    <source>
        <strain evidence="16">T / IAM 14863</strain>
    </source>
</reference>
<comment type="pathway">
    <text evidence="10">Cell wall biogenesis; peptidoglycan biosynthesis.</text>
</comment>
<evidence type="ECO:0000313" key="16">
    <source>
        <dbReference type="Proteomes" id="UP000000417"/>
    </source>
</evidence>
<dbReference type="SUPFAM" id="SSF53623">
    <property type="entry name" value="MurD-like peptide ligases, catalytic domain"/>
    <property type="match status" value="1"/>
</dbReference>
<dbReference type="UniPathway" id="UPA00219"/>
<dbReference type="STRING" id="292459.STH1207"/>
<dbReference type="HOGENOM" id="CLU_031507_1_1_9"/>
<comment type="subcellular location">
    <subcellularLocation>
        <location evidence="10">Cytoplasm</location>
    </subcellularLocation>
</comment>
<evidence type="ECO:0000256" key="7">
    <source>
        <dbReference type="ARBA" id="ARBA00022984"/>
    </source>
</evidence>
<evidence type="ECO:0000256" key="8">
    <source>
        <dbReference type="ARBA" id="ARBA00023306"/>
    </source>
</evidence>
<feature type="domain" description="Mur ligase N-terminal catalytic" evidence="12">
    <location>
        <begin position="27"/>
        <end position="74"/>
    </location>
</feature>
<keyword evidence="7 10" id="KW-0573">Peptidoglycan synthesis</keyword>
<dbReference type="InterPro" id="IPR036565">
    <property type="entry name" value="Mur-like_cat_sf"/>
</dbReference>
<evidence type="ECO:0000256" key="4">
    <source>
        <dbReference type="ARBA" id="ARBA00022741"/>
    </source>
</evidence>
<dbReference type="InterPro" id="IPR000713">
    <property type="entry name" value="Mur_ligase_N"/>
</dbReference>
<feature type="domain" description="Mur ligase C-terminal" evidence="13">
    <location>
        <begin position="347"/>
        <end position="501"/>
    </location>
</feature>
<feature type="region of interest" description="Disordered" evidence="11">
    <location>
        <begin position="444"/>
        <end position="464"/>
    </location>
</feature>
<proteinExistence type="inferred from homology"/>
<dbReference type="Proteomes" id="UP000000417">
    <property type="component" value="Chromosome"/>
</dbReference>
<keyword evidence="2 10" id="KW-0436">Ligase</keyword>
<gene>
    <name evidence="10" type="primary">murF</name>
    <name evidence="15" type="ordered locus">STH1207</name>
</gene>
<dbReference type="EMBL" id="AP006840">
    <property type="protein sequence ID" value="BAD40192.1"/>
    <property type="molecule type" value="Genomic_DNA"/>
</dbReference>
<evidence type="ECO:0000259" key="12">
    <source>
        <dbReference type="Pfam" id="PF01225"/>
    </source>
</evidence>
<dbReference type="GO" id="GO:0047480">
    <property type="term" value="F:UDP-N-acetylmuramoyl-tripeptide-D-alanyl-D-alanine ligase activity"/>
    <property type="evidence" value="ECO:0007669"/>
    <property type="project" value="UniProtKB-UniRule"/>
</dbReference>
<evidence type="ECO:0000256" key="11">
    <source>
        <dbReference type="SAM" id="MobiDB-lite"/>
    </source>
</evidence>
<keyword evidence="3 10" id="KW-0132">Cell division</keyword>
<dbReference type="KEGG" id="sth:STH1207"/>
<dbReference type="InterPro" id="IPR035911">
    <property type="entry name" value="MurE/MurF_N"/>
</dbReference>
<name>Q67Q51_SYMTH</name>
<dbReference type="RefSeq" id="WP_011195338.1">
    <property type="nucleotide sequence ID" value="NC_006177.1"/>
</dbReference>
<dbReference type="GO" id="GO:0005524">
    <property type="term" value="F:ATP binding"/>
    <property type="evidence" value="ECO:0007669"/>
    <property type="project" value="UniProtKB-UniRule"/>
</dbReference>
<keyword evidence="9 10" id="KW-0961">Cell wall biogenesis/degradation</keyword>
<dbReference type="GO" id="GO:0005737">
    <property type="term" value="C:cytoplasm"/>
    <property type="evidence" value="ECO:0007669"/>
    <property type="project" value="UniProtKB-SubCell"/>
</dbReference>
<dbReference type="Pfam" id="PF02875">
    <property type="entry name" value="Mur_ligase_C"/>
    <property type="match status" value="1"/>
</dbReference>
<dbReference type="Pfam" id="PF08245">
    <property type="entry name" value="Mur_ligase_M"/>
    <property type="match status" value="1"/>
</dbReference>
<dbReference type="InterPro" id="IPR013221">
    <property type="entry name" value="Mur_ligase_cen"/>
</dbReference>
<comment type="catalytic activity">
    <reaction evidence="10">
        <text>D-alanyl-D-alanine + UDP-N-acetyl-alpha-D-muramoyl-L-alanyl-gamma-D-glutamyl-meso-2,6-diaminopimelate + ATP = UDP-N-acetyl-alpha-D-muramoyl-L-alanyl-gamma-D-glutamyl-meso-2,6-diaminopimeloyl-D-alanyl-D-alanine + ADP + phosphate + H(+)</text>
        <dbReference type="Rhea" id="RHEA:28374"/>
        <dbReference type="ChEBI" id="CHEBI:15378"/>
        <dbReference type="ChEBI" id="CHEBI:30616"/>
        <dbReference type="ChEBI" id="CHEBI:43474"/>
        <dbReference type="ChEBI" id="CHEBI:57822"/>
        <dbReference type="ChEBI" id="CHEBI:61386"/>
        <dbReference type="ChEBI" id="CHEBI:83905"/>
        <dbReference type="ChEBI" id="CHEBI:456216"/>
        <dbReference type="EC" id="6.3.2.10"/>
    </reaction>
</comment>
<dbReference type="Gene3D" id="3.90.190.20">
    <property type="entry name" value="Mur ligase, C-terminal domain"/>
    <property type="match status" value="1"/>
</dbReference>
<keyword evidence="1 10" id="KW-0963">Cytoplasm</keyword>
<protein>
    <recommendedName>
        <fullName evidence="10">UDP-N-acetylmuramoyl-tripeptide--D-alanyl-D-alanine ligase</fullName>
        <ecNumber evidence="10">6.3.2.10</ecNumber>
    </recommendedName>
    <alternativeName>
        <fullName evidence="10">D-alanyl-D-alanine-adding enzyme</fullName>
    </alternativeName>
</protein>
<keyword evidence="5 10" id="KW-0067">ATP-binding</keyword>
<dbReference type="InterPro" id="IPR051046">
    <property type="entry name" value="MurCDEF_CellWall_CoF430Synth"/>
</dbReference>
<dbReference type="SUPFAM" id="SSF63418">
    <property type="entry name" value="MurE/MurF N-terminal domain"/>
    <property type="match status" value="1"/>
</dbReference>